<dbReference type="Gene3D" id="2.120.10.80">
    <property type="entry name" value="Kelch-type beta propeller"/>
    <property type="match status" value="1"/>
</dbReference>
<dbReference type="InterPro" id="IPR011043">
    <property type="entry name" value="Gal_Oxase/kelch_b-propeller"/>
</dbReference>
<feature type="signal peptide" evidence="1">
    <location>
        <begin position="1"/>
        <end position="20"/>
    </location>
</feature>
<dbReference type="EMBL" id="ASPP01004005">
    <property type="protein sequence ID" value="ETO32683.1"/>
    <property type="molecule type" value="Genomic_DNA"/>
</dbReference>
<reference evidence="2 3" key="1">
    <citation type="journal article" date="2013" name="Curr. Biol.">
        <title>The Genome of the Foraminiferan Reticulomyxa filosa.</title>
        <authorList>
            <person name="Glockner G."/>
            <person name="Hulsmann N."/>
            <person name="Schleicher M."/>
            <person name="Noegel A.A."/>
            <person name="Eichinger L."/>
            <person name="Gallinger C."/>
            <person name="Pawlowski J."/>
            <person name="Sierra R."/>
            <person name="Euteneuer U."/>
            <person name="Pillet L."/>
            <person name="Moustafa A."/>
            <person name="Platzer M."/>
            <person name="Groth M."/>
            <person name="Szafranski K."/>
            <person name="Schliwa M."/>
        </authorList>
    </citation>
    <scope>NUCLEOTIDE SEQUENCE [LARGE SCALE GENOMIC DNA]</scope>
</reference>
<accession>X6P3H9</accession>
<name>X6P3H9_RETFI</name>
<evidence type="ECO:0000256" key="1">
    <source>
        <dbReference type="SAM" id="SignalP"/>
    </source>
</evidence>
<comment type="caution">
    <text evidence="2">The sequence shown here is derived from an EMBL/GenBank/DDBJ whole genome shotgun (WGS) entry which is preliminary data.</text>
</comment>
<dbReference type="AlphaFoldDB" id="X6P3H9"/>
<feature type="chain" id="PRO_5004976402" description="Kelch repeat protein" evidence="1">
    <location>
        <begin position="21"/>
        <end position="378"/>
    </location>
</feature>
<proteinExistence type="predicted"/>
<dbReference type="InterPro" id="IPR015915">
    <property type="entry name" value="Kelch-typ_b-propeller"/>
</dbReference>
<dbReference type="SUPFAM" id="SSF50965">
    <property type="entry name" value="Galactose oxidase, central domain"/>
    <property type="match status" value="1"/>
</dbReference>
<keyword evidence="3" id="KW-1185">Reference proteome</keyword>
<organism evidence="2 3">
    <name type="scientific">Reticulomyxa filosa</name>
    <dbReference type="NCBI Taxonomy" id="46433"/>
    <lineage>
        <taxon>Eukaryota</taxon>
        <taxon>Sar</taxon>
        <taxon>Rhizaria</taxon>
        <taxon>Retaria</taxon>
        <taxon>Foraminifera</taxon>
        <taxon>Monothalamids</taxon>
        <taxon>Reticulomyxidae</taxon>
        <taxon>Reticulomyxa</taxon>
    </lineage>
</organism>
<protein>
    <recommendedName>
        <fullName evidence="4">Kelch repeat protein</fullName>
    </recommendedName>
</protein>
<evidence type="ECO:0000313" key="3">
    <source>
        <dbReference type="Proteomes" id="UP000023152"/>
    </source>
</evidence>
<gene>
    <name evidence="2" type="ORF">RFI_04434</name>
</gene>
<keyword evidence="1" id="KW-0732">Signal</keyword>
<sequence length="378" mass="41383">MRSFLLWFLKVTLLINYGLAVFTPAGTILPSAISNCTAAVVGDKIVVAGGVTLFCDHNCVIYANCIFFVCFKCCKDEVYYRLFFLKNMFGTSTFSLNLSSVTSQNSVSPGLLEWTEVSLNQSDPMYGVTFRGQVSATANGVVYAYDEESGTFFIYDSANGSWTQSSSSGNQLSAPCVAFDSDQNKATVFGTKNASSYLLEYDPSTDAWSSLFGKLNNDGSFFSLLSPQCAIYSNAVVIFGGMSQSSGVVSEDVYVYNTLQWTKSSKMTVEQQYPKKKKKKIFFLKKKLSNFDTHTVASFHSLATAEIFDLSTVTYLGFAPSLFLSRDSFGLAFDATRKILFAVGGQQSGQALSEWEYLDLRTTAVSGLPISCACAFFL</sequence>
<dbReference type="Proteomes" id="UP000023152">
    <property type="component" value="Unassembled WGS sequence"/>
</dbReference>
<evidence type="ECO:0000313" key="2">
    <source>
        <dbReference type="EMBL" id="ETO32683.1"/>
    </source>
</evidence>
<evidence type="ECO:0008006" key="4">
    <source>
        <dbReference type="Google" id="ProtNLM"/>
    </source>
</evidence>